<evidence type="ECO:0000259" key="1">
    <source>
        <dbReference type="PROSITE" id="PS50883"/>
    </source>
</evidence>
<dbReference type="CDD" id="cd01948">
    <property type="entry name" value="EAL"/>
    <property type="match status" value="1"/>
</dbReference>
<dbReference type="Pfam" id="PF00563">
    <property type="entry name" value="EAL"/>
    <property type="match status" value="1"/>
</dbReference>
<accession>A0ABN1LCY2</accession>
<dbReference type="PANTHER" id="PTHR44757">
    <property type="entry name" value="DIGUANYLATE CYCLASE DGCP"/>
    <property type="match status" value="1"/>
</dbReference>
<dbReference type="PROSITE" id="PS50883">
    <property type="entry name" value="EAL"/>
    <property type="match status" value="1"/>
</dbReference>
<dbReference type="Gene3D" id="3.30.450.20">
    <property type="entry name" value="PAS domain"/>
    <property type="match status" value="1"/>
</dbReference>
<dbReference type="InterPro" id="IPR043128">
    <property type="entry name" value="Rev_trsase/Diguanyl_cyclase"/>
</dbReference>
<dbReference type="EMBL" id="BAAAFD010000001">
    <property type="protein sequence ID" value="GAA0853026.1"/>
    <property type="molecule type" value="Genomic_DNA"/>
</dbReference>
<dbReference type="SUPFAM" id="SSF141868">
    <property type="entry name" value="EAL domain-like"/>
    <property type="match status" value="1"/>
</dbReference>
<dbReference type="SMART" id="SM00052">
    <property type="entry name" value="EAL"/>
    <property type="match status" value="1"/>
</dbReference>
<dbReference type="Proteomes" id="UP001500359">
    <property type="component" value="Unassembled WGS sequence"/>
</dbReference>
<sequence length="637" mass="72639">MNTSQNKLLRRQLKRYAQGELLEAEHPQFLNFVVDAYVQYQQEVDLLERSLFITSNELNERNSMLKTQLNELSETKNKLQQFVSVLNATFDATGEMIFVYDIQGVIVATNTMAKTFLHEHGLSATEHWSQLLNLLRYPQQIKEIANTLKVDNLKHLSSTLEFCNGKFYEYRSLPQLKGDELIGRVWCFKDVTQEKKSVEIIQHQAYHDALTGLPNRSLLLDRIEHAETIAKRNDSQLGVLFIDLDNFKRVNDTEGHDGGDQLLIEVVHRIKSRLREQDTLSRLGGDEFVILYESMQDPKAAHALCHSILELLAPPFIINGRQHYISPSIGVAMYPQDDDQAEGLIRKADMAMYQAKDKGKNTYQFYDAELESSALAQLQIERELRDAIKSNQLFPYFQPKINLKSSEIAGAELLMRWVKEDGSYISPEVFIPIAESTGLISQIGTIAISAAYKQLEKWRKEGIQHLHLAINFSILEFQDSEQIALLLDKADTSNLGGENIIIELTESIFMQDKDKISKTMELLKTRGFSFALDDFGKGYSSFSYLQSLPIRYLKIDKSFLQNVTTNKQSAAIARSIIDIGHNLELETIAEGIEDQATLDYVREINCDLAQGFHLYRPMDSQTFNQLVIDKGMTTLAN</sequence>
<feature type="domain" description="GGDEF" evidence="2">
    <location>
        <begin position="235"/>
        <end position="368"/>
    </location>
</feature>
<reference evidence="3 4" key="1">
    <citation type="journal article" date="2019" name="Int. J. Syst. Evol. Microbiol.">
        <title>The Global Catalogue of Microorganisms (GCM) 10K type strain sequencing project: providing services to taxonomists for standard genome sequencing and annotation.</title>
        <authorList>
            <consortium name="The Broad Institute Genomics Platform"/>
            <consortium name="The Broad Institute Genome Sequencing Center for Infectious Disease"/>
            <person name="Wu L."/>
            <person name="Ma J."/>
        </authorList>
    </citation>
    <scope>NUCLEOTIDE SEQUENCE [LARGE SCALE GENOMIC DNA]</scope>
    <source>
        <strain evidence="3 4">JCM 15896</strain>
    </source>
</reference>
<dbReference type="RefSeq" id="WP_343856155.1">
    <property type="nucleotide sequence ID" value="NZ_BAAAFD010000001.1"/>
</dbReference>
<dbReference type="InterPro" id="IPR000160">
    <property type="entry name" value="GGDEF_dom"/>
</dbReference>
<dbReference type="InterPro" id="IPR052155">
    <property type="entry name" value="Biofilm_reg_signaling"/>
</dbReference>
<protein>
    <recommendedName>
        <fullName evidence="5">EAL domain-containing protein</fullName>
    </recommendedName>
</protein>
<dbReference type="NCBIfam" id="TIGR00254">
    <property type="entry name" value="GGDEF"/>
    <property type="match status" value="1"/>
</dbReference>
<dbReference type="PANTHER" id="PTHR44757:SF2">
    <property type="entry name" value="BIOFILM ARCHITECTURE MAINTENANCE PROTEIN MBAA"/>
    <property type="match status" value="1"/>
</dbReference>
<evidence type="ECO:0000313" key="4">
    <source>
        <dbReference type="Proteomes" id="UP001500359"/>
    </source>
</evidence>
<dbReference type="Gene3D" id="3.20.20.450">
    <property type="entry name" value="EAL domain"/>
    <property type="match status" value="1"/>
</dbReference>
<dbReference type="SUPFAM" id="SSF55073">
    <property type="entry name" value="Nucleotide cyclase"/>
    <property type="match status" value="1"/>
</dbReference>
<evidence type="ECO:0000313" key="3">
    <source>
        <dbReference type="EMBL" id="GAA0853026.1"/>
    </source>
</evidence>
<dbReference type="InterPro" id="IPR001633">
    <property type="entry name" value="EAL_dom"/>
</dbReference>
<gene>
    <name evidence="3" type="ORF">GCM10009114_04770</name>
</gene>
<name>A0ABN1LCY2_9ALTE</name>
<proteinExistence type="predicted"/>
<evidence type="ECO:0008006" key="5">
    <source>
        <dbReference type="Google" id="ProtNLM"/>
    </source>
</evidence>
<dbReference type="PROSITE" id="PS50887">
    <property type="entry name" value="GGDEF"/>
    <property type="match status" value="1"/>
</dbReference>
<feature type="domain" description="EAL" evidence="1">
    <location>
        <begin position="377"/>
        <end position="631"/>
    </location>
</feature>
<dbReference type="InterPro" id="IPR035919">
    <property type="entry name" value="EAL_sf"/>
</dbReference>
<comment type="caution">
    <text evidence="3">The sequence shown here is derived from an EMBL/GenBank/DDBJ whole genome shotgun (WGS) entry which is preliminary data.</text>
</comment>
<dbReference type="Gene3D" id="3.30.70.270">
    <property type="match status" value="1"/>
</dbReference>
<evidence type="ECO:0000259" key="2">
    <source>
        <dbReference type="PROSITE" id="PS50887"/>
    </source>
</evidence>
<keyword evidence="4" id="KW-1185">Reference proteome</keyword>
<dbReference type="InterPro" id="IPR029787">
    <property type="entry name" value="Nucleotide_cyclase"/>
</dbReference>
<dbReference type="CDD" id="cd01949">
    <property type="entry name" value="GGDEF"/>
    <property type="match status" value="1"/>
</dbReference>
<dbReference type="Pfam" id="PF00990">
    <property type="entry name" value="GGDEF"/>
    <property type="match status" value="1"/>
</dbReference>
<organism evidence="3 4">
    <name type="scientific">Aliiglaciecola litoralis</name>
    <dbReference type="NCBI Taxonomy" id="582857"/>
    <lineage>
        <taxon>Bacteria</taxon>
        <taxon>Pseudomonadati</taxon>
        <taxon>Pseudomonadota</taxon>
        <taxon>Gammaproteobacteria</taxon>
        <taxon>Alteromonadales</taxon>
        <taxon>Alteromonadaceae</taxon>
        <taxon>Aliiglaciecola</taxon>
    </lineage>
</organism>
<dbReference type="SMART" id="SM00267">
    <property type="entry name" value="GGDEF"/>
    <property type="match status" value="1"/>
</dbReference>